<proteinExistence type="predicted"/>
<dbReference type="Proteomes" id="UP000327000">
    <property type="component" value="Unassembled WGS sequence"/>
</dbReference>
<feature type="region of interest" description="Disordered" evidence="1">
    <location>
        <begin position="1"/>
        <end position="93"/>
    </location>
</feature>
<organism evidence="2 3">
    <name type="scientific">Streptomyces mobaraensis</name>
    <name type="common">Streptoverticillium mobaraense</name>
    <dbReference type="NCBI Taxonomy" id="35621"/>
    <lineage>
        <taxon>Bacteria</taxon>
        <taxon>Bacillati</taxon>
        <taxon>Actinomycetota</taxon>
        <taxon>Actinomycetes</taxon>
        <taxon>Kitasatosporales</taxon>
        <taxon>Streptomycetaceae</taxon>
        <taxon>Streptomyces</taxon>
    </lineage>
</organism>
<gene>
    <name evidence="2" type="ORF">FRZ00_15715</name>
</gene>
<name>A0A5N5W749_STRMB</name>
<comment type="caution">
    <text evidence="2">The sequence shown here is derived from an EMBL/GenBank/DDBJ whole genome shotgun (WGS) entry which is preliminary data.</text>
</comment>
<accession>A0A5N5W749</accession>
<reference evidence="2 3" key="1">
    <citation type="journal article" date="2019" name="Microb. Cell Fact.">
        <title>Exploring novel herbicidin analogues by transcriptional regulator overexpression and MS/MS molecular networking.</title>
        <authorList>
            <person name="Shi Y."/>
            <person name="Gu R."/>
            <person name="Li Y."/>
            <person name="Wang X."/>
            <person name="Ren W."/>
            <person name="Li X."/>
            <person name="Wang L."/>
            <person name="Xie Y."/>
            <person name="Hong B."/>
        </authorList>
    </citation>
    <scope>NUCLEOTIDE SEQUENCE [LARGE SCALE GENOMIC DNA]</scope>
    <source>
        <strain evidence="2 3">US-43</strain>
    </source>
</reference>
<dbReference type="AlphaFoldDB" id="A0A5N5W749"/>
<sequence>MGVFSWLRRKPSQASTEEAATDTLTAEPDGGTGTDEAAGTSATAAEAAAAGSAEETRAAEGGEGGEGAEGVDIPKQQSADEAADSEAGEGARK</sequence>
<keyword evidence="3" id="KW-1185">Reference proteome</keyword>
<evidence type="ECO:0000313" key="2">
    <source>
        <dbReference type="EMBL" id="KAB7844352.1"/>
    </source>
</evidence>
<feature type="compositionally biased region" description="Low complexity" evidence="1">
    <location>
        <begin position="34"/>
        <end position="53"/>
    </location>
</feature>
<protein>
    <recommendedName>
        <fullName evidence="4">Gliding motility protein</fullName>
    </recommendedName>
</protein>
<evidence type="ECO:0008006" key="4">
    <source>
        <dbReference type="Google" id="ProtNLM"/>
    </source>
</evidence>
<dbReference type="RefSeq" id="WP_152263901.1">
    <property type="nucleotide sequence ID" value="NZ_JBFADJ010000007.1"/>
</dbReference>
<dbReference type="EMBL" id="VOKX01000029">
    <property type="protein sequence ID" value="KAB7844352.1"/>
    <property type="molecule type" value="Genomic_DNA"/>
</dbReference>
<evidence type="ECO:0000256" key="1">
    <source>
        <dbReference type="SAM" id="MobiDB-lite"/>
    </source>
</evidence>
<feature type="compositionally biased region" description="Low complexity" evidence="1">
    <location>
        <begin position="14"/>
        <end position="27"/>
    </location>
</feature>
<evidence type="ECO:0000313" key="3">
    <source>
        <dbReference type="Proteomes" id="UP000327000"/>
    </source>
</evidence>